<dbReference type="VEuPathDB" id="FungiDB:CC77DRAFT_1026946"/>
<evidence type="ECO:0000259" key="3">
    <source>
        <dbReference type="Pfam" id="PF20994"/>
    </source>
</evidence>
<keyword evidence="1" id="KW-0175">Coiled coil</keyword>
<evidence type="ECO:0000256" key="2">
    <source>
        <dbReference type="SAM" id="MobiDB-lite"/>
    </source>
</evidence>
<feature type="compositionally biased region" description="Basic and acidic residues" evidence="2">
    <location>
        <begin position="424"/>
        <end position="435"/>
    </location>
</feature>
<feature type="compositionally biased region" description="Polar residues" evidence="2">
    <location>
        <begin position="120"/>
        <end position="149"/>
    </location>
</feature>
<feature type="compositionally biased region" description="Basic and acidic residues" evidence="2">
    <location>
        <begin position="174"/>
        <end position="188"/>
    </location>
</feature>
<feature type="compositionally biased region" description="Acidic residues" evidence="2">
    <location>
        <begin position="510"/>
        <end position="527"/>
    </location>
</feature>
<organism evidence="4 5">
    <name type="scientific">Alternaria alternata</name>
    <name type="common">Alternaria rot fungus</name>
    <name type="synonym">Torula alternata</name>
    <dbReference type="NCBI Taxonomy" id="5599"/>
    <lineage>
        <taxon>Eukaryota</taxon>
        <taxon>Fungi</taxon>
        <taxon>Dikarya</taxon>
        <taxon>Ascomycota</taxon>
        <taxon>Pezizomycotina</taxon>
        <taxon>Dothideomycetes</taxon>
        <taxon>Pleosporomycetidae</taxon>
        <taxon>Pleosporales</taxon>
        <taxon>Pleosporineae</taxon>
        <taxon>Pleosporaceae</taxon>
        <taxon>Alternaria</taxon>
        <taxon>Alternaria sect. Alternaria</taxon>
        <taxon>Alternaria alternata complex</taxon>
    </lineage>
</organism>
<protein>
    <recommendedName>
        <fullName evidence="3">Inner kinetochore subunit AME1 domain-containing protein</fullName>
    </recommendedName>
</protein>
<proteinExistence type="predicted"/>
<evidence type="ECO:0000313" key="4">
    <source>
        <dbReference type="EMBL" id="RYN81710.1"/>
    </source>
</evidence>
<name>A0A4Q4NT96_ALTAL</name>
<reference evidence="5" key="1">
    <citation type="journal article" date="2019" name="bioRxiv">
        <title>Genomics, evolutionary history and diagnostics of the Alternaria alternata species group including apple and Asian pear pathotypes.</title>
        <authorList>
            <person name="Armitage A.D."/>
            <person name="Cockerton H.M."/>
            <person name="Sreenivasaprasad S."/>
            <person name="Woodhall J.W."/>
            <person name="Lane C.R."/>
            <person name="Harrison R.J."/>
            <person name="Clarkson J.P."/>
        </authorList>
    </citation>
    <scope>NUCLEOTIDE SEQUENCE [LARGE SCALE GENOMIC DNA]</scope>
    <source>
        <strain evidence="5">FERA 1177</strain>
    </source>
</reference>
<feature type="compositionally biased region" description="Polar residues" evidence="2">
    <location>
        <begin position="277"/>
        <end position="303"/>
    </location>
</feature>
<feature type="region of interest" description="Disordered" evidence="2">
    <location>
        <begin position="89"/>
        <end position="567"/>
    </location>
</feature>
<comment type="caution">
    <text evidence="4">The sequence shown here is derived from an EMBL/GenBank/DDBJ whole genome shotgun (WGS) entry which is preliminary data.</text>
</comment>
<feature type="compositionally biased region" description="Basic and acidic residues" evidence="2">
    <location>
        <begin position="548"/>
        <end position="564"/>
    </location>
</feature>
<feature type="compositionally biased region" description="Basic and acidic residues" evidence="2">
    <location>
        <begin position="474"/>
        <end position="491"/>
    </location>
</feature>
<feature type="coiled-coil region" evidence="1">
    <location>
        <begin position="628"/>
        <end position="679"/>
    </location>
</feature>
<feature type="compositionally biased region" description="Pro residues" evidence="2">
    <location>
        <begin position="97"/>
        <end position="107"/>
    </location>
</feature>
<dbReference type="Proteomes" id="UP000291422">
    <property type="component" value="Unassembled WGS sequence"/>
</dbReference>
<evidence type="ECO:0000256" key="1">
    <source>
        <dbReference type="SAM" id="Coils"/>
    </source>
</evidence>
<accession>A0A4Q4NT96</accession>
<dbReference type="AlphaFoldDB" id="A0A4Q4NT96"/>
<dbReference type="InterPro" id="IPR048743">
    <property type="entry name" value="AME1"/>
</dbReference>
<evidence type="ECO:0000313" key="5">
    <source>
        <dbReference type="Proteomes" id="UP000291422"/>
    </source>
</evidence>
<feature type="domain" description="Inner kinetochore subunit AME1" evidence="3">
    <location>
        <begin position="576"/>
        <end position="763"/>
    </location>
</feature>
<feature type="compositionally biased region" description="Polar residues" evidence="2">
    <location>
        <begin position="234"/>
        <end position="246"/>
    </location>
</feature>
<sequence length="772" mass="84622">MGSAVRALGHVLARLSHNIESITRRDDTNTDNCYDRHCYGASRYVLLFHNPGFGASAYKLVDRREHRQQRVRGAGPSSVQASFGFNFGALSSQPAKQPAPAPQPSPHQTPARSTPRAANGSAQRQRSASLQRNSASKRTSTPKDNTVTPQLGKRKRGSPNAQPGADDGAEDELSPDREQAVRSVEKSRRVVGTVPPIREEQDNVPDELSILDEGTSTVRETVFARSTVVKRTPPQVSSQIRASLGSSRKKTPTTDRVEEASVASRPSTSRRSKSTDPGPTTPSVLPNGQPRTSSASQSGTVLETPTAAPAHEDGEDELSPQLNGSTPRVVGSEPRPQPMTQAETEMHVDELSPPSQPTPIQISPIANGISTLQINEHEPVEQTTTPLLAKRGRPRRVSENETAEQETLPEPATAKPAKRGRPPRVAEDIQKEETPQAKPTKRGRPRKEVAVQQSELQATPDVHKSDQTNGVDPTAKEAEVVDELSPHHEWTPIHPPKSTTRKKDVVEISSADEDSDASEEPEVEEPAEPSPRPKTSKPSPEQMQRVKTTTEKPPRRRQKFEGPKHAISIMRIKGSTVRGITVADTTRTILEGTIDQRLSRMAEKLQASQDSARRKELRTEINLSLSFKESLNEKLLDLQDANDLLNANFKKTKLLKRDNAELRKEILSLQDSRQEIAIEHDNIQARYDAEKAEAEARNTLSDNMFEIEAAIKNGRDKARKEGRENEGPQIPLGMLLETVGNDVASRGGGLLANIKVLNGLLERAAGWLEGRA</sequence>
<dbReference type="Pfam" id="PF20994">
    <property type="entry name" value="CENPU"/>
    <property type="match status" value="1"/>
</dbReference>
<dbReference type="EMBL" id="PDXD01000002">
    <property type="protein sequence ID" value="RYN81710.1"/>
    <property type="molecule type" value="Genomic_DNA"/>
</dbReference>
<gene>
    <name evidence="4" type="ORF">AA0117_g1917</name>
</gene>